<sequence length="378" mass="43866">MKIGFYSSRPLEDKRNWSGTMFKIYEQLIKKGYEITWIPLIEYTEKENKIFNKIEKTYNKIFNRGYNKHLFIYKAKIAAKRLKEKISQLDIDILFVPTKLNDIAYLSIKKPIIYLNDANAGQLLNYNPYYCGFGLLSKIETKYIEKLALKNADFLVFSSDWASNYAIEKYGINKEKVKTIKFGANIDEPSHIIYNKNFTTFTFLFLAVEWEKKGGQLAYECLKILRDKNYPVQMLVVGCSPPIEENWVKIVPFLNKNNPEELIEIQNYLQQSHFLFVPTRSEAYGIVFCEAAAYGLPIISTNTGGVSAPVKHGYNGFLLPENSGSKDYANQIEILLKEPSKIIQMSKNSRLLYEKELNWKKWGDEFEKIIEKVSSKSI</sequence>
<comment type="caution">
    <text evidence="2">The sequence shown here is derived from an EMBL/GenBank/DDBJ whole genome shotgun (WGS) entry which is preliminary data.</text>
</comment>
<accession>A0A2S8ACN0</accession>
<dbReference type="EMBL" id="PSZM01000037">
    <property type="protein sequence ID" value="PQL92649.1"/>
    <property type="molecule type" value="Genomic_DNA"/>
</dbReference>
<dbReference type="PANTHER" id="PTHR12526">
    <property type="entry name" value="GLYCOSYLTRANSFERASE"/>
    <property type="match status" value="1"/>
</dbReference>
<dbReference type="Gene3D" id="3.40.50.2000">
    <property type="entry name" value="Glycogen Phosphorylase B"/>
    <property type="match status" value="2"/>
</dbReference>
<keyword evidence="3" id="KW-1185">Reference proteome</keyword>
<dbReference type="SUPFAM" id="SSF53756">
    <property type="entry name" value="UDP-Glycosyltransferase/glycogen phosphorylase"/>
    <property type="match status" value="1"/>
</dbReference>
<dbReference type="CDD" id="cd03801">
    <property type="entry name" value="GT4_PimA-like"/>
    <property type="match status" value="1"/>
</dbReference>
<dbReference type="PANTHER" id="PTHR12526:SF637">
    <property type="entry name" value="GLYCOSYLTRANSFERASE EPSF-RELATED"/>
    <property type="match status" value="1"/>
</dbReference>
<organism evidence="2 3">
    <name type="scientific">Apibacter adventoris</name>
    <dbReference type="NCBI Taxonomy" id="1679466"/>
    <lineage>
        <taxon>Bacteria</taxon>
        <taxon>Pseudomonadati</taxon>
        <taxon>Bacteroidota</taxon>
        <taxon>Flavobacteriia</taxon>
        <taxon>Flavobacteriales</taxon>
        <taxon>Weeksellaceae</taxon>
        <taxon>Apibacter</taxon>
    </lineage>
</organism>
<evidence type="ECO:0000259" key="1">
    <source>
        <dbReference type="Pfam" id="PF00534"/>
    </source>
</evidence>
<protein>
    <recommendedName>
        <fullName evidence="1">Glycosyl transferase family 1 domain-containing protein</fullName>
    </recommendedName>
</protein>
<proteinExistence type="predicted"/>
<dbReference type="Pfam" id="PF00534">
    <property type="entry name" value="Glycos_transf_1"/>
    <property type="match status" value="1"/>
</dbReference>
<gene>
    <name evidence="2" type="ORF">C4S77_06400</name>
</gene>
<dbReference type="RefSeq" id="WP_105246860.1">
    <property type="nucleotide sequence ID" value="NZ_PSZM01000037.1"/>
</dbReference>
<reference evidence="2 3" key="1">
    <citation type="submission" date="2018-02" db="EMBL/GenBank/DDBJ databases">
        <title>Genome sequences of Apibacter spp., gut symbionts of Asian honey bees.</title>
        <authorList>
            <person name="Kwong W.K."/>
            <person name="Steele M.I."/>
            <person name="Moran N.A."/>
        </authorList>
    </citation>
    <scope>NUCLEOTIDE SEQUENCE [LARGE SCALE GENOMIC DNA]</scope>
    <source>
        <strain evidence="3">wkB301</strain>
    </source>
</reference>
<dbReference type="GO" id="GO:0016757">
    <property type="term" value="F:glycosyltransferase activity"/>
    <property type="evidence" value="ECO:0007669"/>
    <property type="project" value="InterPro"/>
</dbReference>
<name>A0A2S8ACN0_9FLAO</name>
<dbReference type="Proteomes" id="UP000238042">
    <property type="component" value="Unassembled WGS sequence"/>
</dbReference>
<feature type="domain" description="Glycosyl transferase family 1" evidence="1">
    <location>
        <begin position="195"/>
        <end position="350"/>
    </location>
</feature>
<dbReference type="OrthoDB" id="139410at2"/>
<dbReference type="AlphaFoldDB" id="A0A2S8ACN0"/>
<evidence type="ECO:0000313" key="2">
    <source>
        <dbReference type="EMBL" id="PQL92649.1"/>
    </source>
</evidence>
<evidence type="ECO:0000313" key="3">
    <source>
        <dbReference type="Proteomes" id="UP000238042"/>
    </source>
</evidence>
<dbReference type="InterPro" id="IPR001296">
    <property type="entry name" value="Glyco_trans_1"/>
</dbReference>